<dbReference type="SUPFAM" id="SSF52218">
    <property type="entry name" value="Flavoproteins"/>
    <property type="match status" value="1"/>
</dbReference>
<dbReference type="RefSeq" id="WP_341468681.1">
    <property type="nucleotide sequence ID" value="NZ_CP128399.1"/>
</dbReference>
<dbReference type="Proteomes" id="UP000521676">
    <property type="component" value="Unassembled WGS sequence"/>
</dbReference>
<sequence length="150" mass="16152">MKALVIYDSKYGNTKQIAESVAKVIDGESVNVTDFNPEMLVGIDVVVVGSPINGWGPSPLTQALLTKLEAIKLKDKCVAAFDTGYRSKFSGNAAAKIMKRLISAGGKQLIPTRKFVVEHSEGPLGSDEIANANLWAIELKTQYERLVATA</sequence>
<evidence type="ECO:0000313" key="5">
    <source>
        <dbReference type="Proteomes" id="UP001431572"/>
    </source>
</evidence>
<accession>A0A8T7M201</accession>
<dbReference type="Gene3D" id="3.40.50.360">
    <property type="match status" value="1"/>
</dbReference>
<dbReference type="GO" id="GO:0009055">
    <property type="term" value="F:electron transfer activity"/>
    <property type="evidence" value="ECO:0007669"/>
    <property type="project" value="InterPro"/>
</dbReference>
<feature type="domain" description="Flavodoxin-like" evidence="1">
    <location>
        <begin position="3"/>
        <end position="140"/>
    </location>
</feature>
<dbReference type="AlphaFoldDB" id="A0A8T7M201"/>
<proteinExistence type="predicted"/>
<dbReference type="EMBL" id="CP128399">
    <property type="protein sequence ID" value="WJW66787.1"/>
    <property type="molecule type" value="Genomic_DNA"/>
</dbReference>
<name>A0A8T7M201_9CHLR</name>
<dbReference type="InterPro" id="IPR001226">
    <property type="entry name" value="Flavodoxin_CS"/>
</dbReference>
<evidence type="ECO:0000313" key="3">
    <source>
        <dbReference type="EMBL" id="WJW66787.1"/>
    </source>
</evidence>
<dbReference type="GO" id="GO:0010181">
    <property type="term" value="F:FMN binding"/>
    <property type="evidence" value="ECO:0007669"/>
    <property type="project" value="InterPro"/>
</dbReference>
<dbReference type="PROSITE" id="PS00201">
    <property type="entry name" value="FLAVODOXIN"/>
    <property type="match status" value="1"/>
</dbReference>
<evidence type="ECO:0000313" key="4">
    <source>
        <dbReference type="Proteomes" id="UP000521676"/>
    </source>
</evidence>
<evidence type="ECO:0000259" key="1">
    <source>
        <dbReference type="PROSITE" id="PS50902"/>
    </source>
</evidence>
<dbReference type="InterPro" id="IPR008254">
    <property type="entry name" value="Flavodoxin/NO_synth"/>
</dbReference>
<protein>
    <submittedName>
        <fullName evidence="2">Flavodoxin family protein</fullName>
    </submittedName>
</protein>
<gene>
    <name evidence="2" type="ORF">HXX08_03420</name>
    <name evidence="3" type="ORF">OZ401_000032</name>
</gene>
<dbReference type="InterPro" id="IPR026816">
    <property type="entry name" value="Flavodoxin_dom"/>
</dbReference>
<reference evidence="2 4" key="1">
    <citation type="submission" date="2020-06" db="EMBL/GenBank/DDBJ databases">
        <title>Anoxygenic phototrophic Chloroflexota member uses a Type I reaction center.</title>
        <authorList>
            <person name="Tsuji J.M."/>
            <person name="Shaw N.A."/>
            <person name="Nagashima S."/>
            <person name="Venkiteswaran J."/>
            <person name="Schiff S.L."/>
            <person name="Hanada S."/>
            <person name="Tank M."/>
            <person name="Neufeld J.D."/>
        </authorList>
    </citation>
    <scope>NUCLEOTIDE SEQUENCE [LARGE SCALE GENOMIC DNA]</scope>
    <source>
        <strain evidence="2">L227-S17</strain>
    </source>
</reference>
<keyword evidence="5" id="KW-1185">Reference proteome</keyword>
<dbReference type="Proteomes" id="UP001431572">
    <property type="component" value="Chromosome 1"/>
</dbReference>
<dbReference type="EMBL" id="JACATZ010000001">
    <property type="protein sequence ID" value="NWJ44906.1"/>
    <property type="molecule type" value="Genomic_DNA"/>
</dbReference>
<dbReference type="Pfam" id="PF12724">
    <property type="entry name" value="Flavodoxin_5"/>
    <property type="match status" value="1"/>
</dbReference>
<dbReference type="InterPro" id="IPR029039">
    <property type="entry name" value="Flavoprotein-like_sf"/>
</dbReference>
<organism evidence="2 4">
    <name type="scientific">Candidatus Chlorohelix allophototropha</name>
    <dbReference type="NCBI Taxonomy" id="3003348"/>
    <lineage>
        <taxon>Bacteria</taxon>
        <taxon>Bacillati</taxon>
        <taxon>Chloroflexota</taxon>
        <taxon>Chloroflexia</taxon>
        <taxon>Candidatus Chloroheliales</taxon>
        <taxon>Candidatus Chloroheliaceae</taxon>
        <taxon>Candidatus Chlorohelix</taxon>
    </lineage>
</organism>
<reference evidence="3" key="2">
    <citation type="journal article" date="2024" name="Nature">
        <title>Anoxygenic phototroph of the Chloroflexota uses a type I reaction centre.</title>
        <authorList>
            <person name="Tsuji J.M."/>
            <person name="Shaw N.A."/>
            <person name="Nagashima S."/>
            <person name="Venkiteswaran J.J."/>
            <person name="Schiff S.L."/>
            <person name="Watanabe T."/>
            <person name="Fukui M."/>
            <person name="Hanada S."/>
            <person name="Tank M."/>
            <person name="Neufeld J.D."/>
        </authorList>
    </citation>
    <scope>NUCLEOTIDE SEQUENCE</scope>
    <source>
        <strain evidence="3">L227-S17</strain>
    </source>
</reference>
<dbReference type="PROSITE" id="PS50902">
    <property type="entry name" value="FLAVODOXIN_LIKE"/>
    <property type="match status" value="1"/>
</dbReference>
<evidence type="ECO:0000313" key="2">
    <source>
        <dbReference type="EMBL" id="NWJ44906.1"/>
    </source>
</evidence>